<name>A0A2N9HU79_FAGSY</name>
<sequence>MLRLFYVSHAISGHIKAVLLTYAESKLYATSTPSTSPILLKSINPIPDFVKSVFRKWTQTMAFTIAQDAILLSTFDCAMDKENREELKDEDSTE</sequence>
<evidence type="ECO:0000313" key="1">
    <source>
        <dbReference type="EMBL" id="SPD15253.1"/>
    </source>
</evidence>
<gene>
    <name evidence="1" type="ORF">FSB_LOCUS43135</name>
</gene>
<dbReference type="EMBL" id="OIVN01004067">
    <property type="protein sequence ID" value="SPD15253.1"/>
    <property type="molecule type" value="Genomic_DNA"/>
</dbReference>
<dbReference type="AlphaFoldDB" id="A0A2N9HU79"/>
<proteinExistence type="predicted"/>
<organism evidence="1">
    <name type="scientific">Fagus sylvatica</name>
    <name type="common">Beechnut</name>
    <dbReference type="NCBI Taxonomy" id="28930"/>
    <lineage>
        <taxon>Eukaryota</taxon>
        <taxon>Viridiplantae</taxon>
        <taxon>Streptophyta</taxon>
        <taxon>Embryophyta</taxon>
        <taxon>Tracheophyta</taxon>
        <taxon>Spermatophyta</taxon>
        <taxon>Magnoliopsida</taxon>
        <taxon>eudicotyledons</taxon>
        <taxon>Gunneridae</taxon>
        <taxon>Pentapetalae</taxon>
        <taxon>rosids</taxon>
        <taxon>fabids</taxon>
        <taxon>Fagales</taxon>
        <taxon>Fagaceae</taxon>
        <taxon>Fagus</taxon>
    </lineage>
</organism>
<reference evidence="1" key="1">
    <citation type="submission" date="2018-02" db="EMBL/GenBank/DDBJ databases">
        <authorList>
            <person name="Cohen D.B."/>
            <person name="Kent A.D."/>
        </authorList>
    </citation>
    <scope>NUCLEOTIDE SEQUENCE</scope>
</reference>
<accession>A0A2N9HU79</accession>
<protein>
    <submittedName>
        <fullName evidence="1">Uncharacterized protein</fullName>
    </submittedName>
</protein>